<evidence type="ECO:0000313" key="1">
    <source>
        <dbReference type="EMBL" id="NMH29558.1"/>
    </source>
</evidence>
<sequence length="289" mass="32832">MKRFIWFVSGLTVAFIIMMTLADIGYTAIYRHCIPRNKVVYIIQMKPTAIDRVFLGSSRVANHIVTSEVKKTTGKPAINLGIEGSGLADNLLQFKLLLDRKIRIKKLYLQVDYVYNDENLSLIGSTAALPFIKDPVVSGFLEPRLKNYPAYAHIPFYRYAMSDQVLGLRECLLSLANKRPKDDFSDGFHPQHGHHKILPFSLPKSIASQNHSITEFKRLCKKNSIEFIPFCAPYPSGFKNRDFLISLKKKLPELQDYSTSIPDSLFYNSVHLNSDGALAFTRLLLADEK</sequence>
<organism evidence="1 2">
    <name type="scientific">Flavobacterium silvaticum</name>
    <dbReference type="NCBI Taxonomy" id="1852020"/>
    <lineage>
        <taxon>Bacteria</taxon>
        <taxon>Pseudomonadati</taxon>
        <taxon>Bacteroidota</taxon>
        <taxon>Flavobacteriia</taxon>
        <taxon>Flavobacteriales</taxon>
        <taxon>Flavobacteriaceae</taxon>
        <taxon>Flavobacterium</taxon>
    </lineage>
</organism>
<dbReference type="EMBL" id="JAAMPU010000108">
    <property type="protein sequence ID" value="NMH29558.1"/>
    <property type="molecule type" value="Genomic_DNA"/>
</dbReference>
<evidence type="ECO:0000313" key="2">
    <source>
        <dbReference type="Proteomes" id="UP000712080"/>
    </source>
</evidence>
<dbReference type="RefSeq" id="WP_169528644.1">
    <property type="nucleotide sequence ID" value="NZ_JAAMPU010000108.1"/>
</dbReference>
<dbReference type="AlphaFoldDB" id="A0A972FVN9"/>
<dbReference type="Proteomes" id="UP000712080">
    <property type="component" value="Unassembled WGS sequence"/>
</dbReference>
<protein>
    <submittedName>
        <fullName evidence="1">Uncharacterized protein</fullName>
    </submittedName>
</protein>
<accession>A0A972FVN9</accession>
<keyword evidence="2" id="KW-1185">Reference proteome</keyword>
<name>A0A972FVN9_9FLAO</name>
<gene>
    <name evidence="1" type="ORF">G6047_16075</name>
</gene>
<reference evidence="1" key="1">
    <citation type="submission" date="2020-02" db="EMBL/GenBank/DDBJ databases">
        <title>Flavobacterium sp. genome.</title>
        <authorList>
            <person name="Jung H.S."/>
            <person name="Baek J.H."/>
            <person name="Jeon C.O."/>
        </authorList>
    </citation>
    <scope>NUCLEOTIDE SEQUENCE</scope>
    <source>
        <strain evidence="1">SE-s28</strain>
    </source>
</reference>
<proteinExistence type="predicted"/>
<comment type="caution">
    <text evidence="1">The sequence shown here is derived from an EMBL/GenBank/DDBJ whole genome shotgun (WGS) entry which is preliminary data.</text>
</comment>